<dbReference type="STRING" id="551996.SAMN05192573_101388"/>
<dbReference type="GO" id="GO:0005737">
    <property type="term" value="C:cytoplasm"/>
    <property type="evidence" value="ECO:0007669"/>
    <property type="project" value="TreeGrafter"/>
</dbReference>
<dbReference type="Pfam" id="PF00248">
    <property type="entry name" value="Aldo_ket_red"/>
    <property type="match status" value="1"/>
</dbReference>
<dbReference type="InterPro" id="IPR050791">
    <property type="entry name" value="Aldo-Keto_reductase"/>
</dbReference>
<dbReference type="SUPFAM" id="SSF51430">
    <property type="entry name" value="NAD(P)-linked oxidoreductase"/>
    <property type="match status" value="1"/>
</dbReference>
<dbReference type="InterPro" id="IPR036812">
    <property type="entry name" value="NAD(P)_OxRdtase_dom_sf"/>
</dbReference>
<dbReference type="InterPro" id="IPR023210">
    <property type="entry name" value="NADP_OxRdtase_dom"/>
</dbReference>
<reference evidence="4" key="1">
    <citation type="submission" date="2016-10" db="EMBL/GenBank/DDBJ databases">
        <authorList>
            <person name="Varghese N."/>
            <person name="Submissions S."/>
        </authorList>
    </citation>
    <scope>NUCLEOTIDE SEQUENCE [LARGE SCALE GENOMIC DNA]</scope>
    <source>
        <strain evidence="4">Gh-67</strain>
    </source>
</reference>
<dbReference type="AlphaFoldDB" id="A0A1G7NXL1"/>
<proteinExistence type="predicted"/>
<keyword evidence="1" id="KW-0560">Oxidoreductase</keyword>
<organism evidence="3 4">
    <name type="scientific">Mucilaginibacter gossypii</name>
    <dbReference type="NCBI Taxonomy" id="551996"/>
    <lineage>
        <taxon>Bacteria</taxon>
        <taxon>Pseudomonadati</taxon>
        <taxon>Bacteroidota</taxon>
        <taxon>Sphingobacteriia</taxon>
        <taxon>Sphingobacteriales</taxon>
        <taxon>Sphingobacteriaceae</taxon>
        <taxon>Mucilaginibacter</taxon>
    </lineage>
</organism>
<dbReference type="PANTHER" id="PTHR43625">
    <property type="entry name" value="AFLATOXIN B1 ALDEHYDE REDUCTASE"/>
    <property type="match status" value="1"/>
</dbReference>
<keyword evidence="4" id="KW-1185">Reference proteome</keyword>
<evidence type="ECO:0000259" key="2">
    <source>
        <dbReference type="Pfam" id="PF00248"/>
    </source>
</evidence>
<gene>
    <name evidence="3" type="ORF">SAMN05192573_101388</name>
</gene>
<dbReference type="CDD" id="cd19076">
    <property type="entry name" value="AKR_AKR13A_13D"/>
    <property type="match status" value="1"/>
</dbReference>
<dbReference type="InterPro" id="IPR020471">
    <property type="entry name" value="AKR"/>
</dbReference>
<protein>
    <submittedName>
        <fullName evidence="3">Predicted oxidoreductase</fullName>
    </submittedName>
</protein>
<sequence length="345" mass="38387">MCFCYFAYFDSKKYYHIMKYRKLGNTGIELSAIGLGCMGMNHAYGQPDDDESIATLEKSIEIGINFWDTADVYANGRNEELVSKVLVPNRDKIFIATKFGFKAGADGRLTEFDGSPAYIKTAVEQSLKRLKTDVIDLYYAHRIDPNVPVEDMVGAMADLVKEGKVKYLGLSEASANSVRRAHAVHPISALQSEYSLLTRDVEAEILPVCKELGISFVPFSPLVRGLVTNALDVTKLADNDFRKSLPRYQDANAENNMGLAHEFAQLAAQKNCTPAQLALAWVLAQGDNIIPIPGTKRRKYLLDNACSVDVELTANDLRDIETVLAKYPDTGDRYNEANYKFVDKN</sequence>
<feature type="domain" description="NADP-dependent oxidoreductase" evidence="2">
    <location>
        <begin position="32"/>
        <end position="323"/>
    </location>
</feature>
<dbReference type="Gene3D" id="3.20.20.100">
    <property type="entry name" value="NADP-dependent oxidoreductase domain"/>
    <property type="match status" value="1"/>
</dbReference>
<evidence type="ECO:0000256" key="1">
    <source>
        <dbReference type="ARBA" id="ARBA00023002"/>
    </source>
</evidence>
<accession>A0A1G7NXL1</accession>
<dbReference type="PANTHER" id="PTHR43625:SF40">
    <property type="entry name" value="ALDO-KETO REDUCTASE YAKC [NADP(+)]"/>
    <property type="match status" value="1"/>
</dbReference>
<dbReference type="Proteomes" id="UP000199705">
    <property type="component" value="Unassembled WGS sequence"/>
</dbReference>
<evidence type="ECO:0000313" key="4">
    <source>
        <dbReference type="Proteomes" id="UP000199705"/>
    </source>
</evidence>
<evidence type="ECO:0000313" key="3">
    <source>
        <dbReference type="EMBL" id="SDF78818.1"/>
    </source>
</evidence>
<dbReference type="PRINTS" id="PR00069">
    <property type="entry name" value="ALDKETRDTASE"/>
</dbReference>
<dbReference type="EMBL" id="FNCG01000001">
    <property type="protein sequence ID" value="SDF78818.1"/>
    <property type="molecule type" value="Genomic_DNA"/>
</dbReference>
<dbReference type="GO" id="GO:0016491">
    <property type="term" value="F:oxidoreductase activity"/>
    <property type="evidence" value="ECO:0007669"/>
    <property type="project" value="UniProtKB-KW"/>
</dbReference>
<name>A0A1G7NXL1_9SPHI</name>